<dbReference type="PANTHER" id="PTHR22763:SF190">
    <property type="entry name" value="RING FINGER PROTEIN 24"/>
    <property type="match status" value="1"/>
</dbReference>
<dbReference type="InterPro" id="IPR001841">
    <property type="entry name" value="Znf_RING"/>
</dbReference>
<proteinExistence type="predicted"/>
<dbReference type="AlphaFoldDB" id="A0A6A6R0A9"/>
<keyword evidence="1" id="KW-0479">Metal-binding</keyword>
<keyword evidence="7" id="KW-1185">Reference proteome</keyword>
<protein>
    <recommendedName>
        <fullName evidence="5">RING-type domain-containing protein</fullName>
    </recommendedName>
</protein>
<dbReference type="CDD" id="cd16448">
    <property type="entry name" value="RING-H2"/>
    <property type="match status" value="1"/>
</dbReference>
<keyword evidence="3" id="KW-0862">Zinc</keyword>
<organism evidence="6 7">
    <name type="scientific">Lophium mytilinum</name>
    <dbReference type="NCBI Taxonomy" id="390894"/>
    <lineage>
        <taxon>Eukaryota</taxon>
        <taxon>Fungi</taxon>
        <taxon>Dikarya</taxon>
        <taxon>Ascomycota</taxon>
        <taxon>Pezizomycotina</taxon>
        <taxon>Dothideomycetes</taxon>
        <taxon>Pleosporomycetidae</taxon>
        <taxon>Mytilinidiales</taxon>
        <taxon>Mytilinidiaceae</taxon>
        <taxon>Lophium</taxon>
    </lineage>
</organism>
<feature type="domain" description="RING-type" evidence="5">
    <location>
        <begin position="31"/>
        <end position="82"/>
    </location>
</feature>
<dbReference type="GO" id="GO:0061630">
    <property type="term" value="F:ubiquitin protein ligase activity"/>
    <property type="evidence" value="ECO:0007669"/>
    <property type="project" value="TreeGrafter"/>
</dbReference>
<dbReference type="PROSITE" id="PS50089">
    <property type="entry name" value="ZF_RING_2"/>
    <property type="match status" value="1"/>
</dbReference>
<dbReference type="GO" id="GO:0012505">
    <property type="term" value="C:endomembrane system"/>
    <property type="evidence" value="ECO:0007669"/>
    <property type="project" value="TreeGrafter"/>
</dbReference>
<dbReference type="PANTHER" id="PTHR22763">
    <property type="entry name" value="RING ZINC FINGER PROTEIN"/>
    <property type="match status" value="1"/>
</dbReference>
<gene>
    <name evidence="6" type="ORF">BU16DRAFT_536201</name>
</gene>
<dbReference type="InterPro" id="IPR050731">
    <property type="entry name" value="HRD1_E3_ubiq-ligases"/>
</dbReference>
<dbReference type="Proteomes" id="UP000799750">
    <property type="component" value="Unassembled WGS sequence"/>
</dbReference>
<dbReference type="Gene3D" id="3.30.40.10">
    <property type="entry name" value="Zinc/RING finger domain, C3HC4 (zinc finger)"/>
    <property type="match status" value="1"/>
</dbReference>
<dbReference type="InterPro" id="IPR013083">
    <property type="entry name" value="Znf_RING/FYVE/PHD"/>
</dbReference>
<accession>A0A6A6R0A9</accession>
<dbReference type="SUPFAM" id="SSF57850">
    <property type="entry name" value="RING/U-box"/>
    <property type="match status" value="1"/>
</dbReference>
<evidence type="ECO:0000259" key="5">
    <source>
        <dbReference type="PROSITE" id="PS50089"/>
    </source>
</evidence>
<evidence type="ECO:0000256" key="2">
    <source>
        <dbReference type="ARBA" id="ARBA00022771"/>
    </source>
</evidence>
<keyword evidence="2 4" id="KW-0863">Zinc-finger</keyword>
<name>A0A6A6R0A9_9PEZI</name>
<dbReference type="OrthoDB" id="3687364at2759"/>
<dbReference type="GO" id="GO:0043161">
    <property type="term" value="P:proteasome-mediated ubiquitin-dependent protein catabolic process"/>
    <property type="evidence" value="ECO:0007669"/>
    <property type="project" value="TreeGrafter"/>
</dbReference>
<evidence type="ECO:0000256" key="3">
    <source>
        <dbReference type="ARBA" id="ARBA00022833"/>
    </source>
</evidence>
<reference evidence="6" key="1">
    <citation type="journal article" date="2020" name="Stud. Mycol.">
        <title>101 Dothideomycetes genomes: a test case for predicting lifestyles and emergence of pathogens.</title>
        <authorList>
            <person name="Haridas S."/>
            <person name="Albert R."/>
            <person name="Binder M."/>
            <person name="Bloem J."/>
            <person name="Labutti K."/>
            <person name="Salamov A."/>
            <person name="Andreopoulos B."/>
            <person name="Baker S."/>
            <person name="Barry K."/>
            <person name="Bills G."/>
            <person name="Bluhm B."/>
            <person name="Cannon C."/>
            <person name="Castanera R."/>
            <person name="Culley D."/>
            <person name="Daum C."/>
            <person name="Ezra D."/>
            <person name="Gonzalez J."/>
            <person name="Henrissat B."/>
            <person name="Kuo A."/>
            <person name="Liang C."/>
            <person name="Lipzen A."/>
            <person name="Lutzoni F."/>
            <person name="Magnuson J."/>
            <person name="Mondo S."/>
            <person name="Nolan M."/>
            <person name="Ohm R."/>
            <person name="Pangilinan J."/>
            <person name="Park H.-J."/>
            <person name="Ramirez L."/>
            <person name="Alfaro M."/>
            <person name="Sun H."/>
            <person name="Tritt A."/>
            <person name="Yoshinaga Y."/>
            <person name="Zwiers L.-H."/>
            <person name="Turgeon B."/>
            <person name="Goodwin S."/>
            <person name="Spatafora J."/>
            <person name="Crous P."/>
            <person name="Grigoriev I."/>
        </authorList>
    </citation>
    <scope>NUCLEOTIDE SEQUENCE</scope>
    <source>
        <strain evidence="6">CBS 269.34</strain>
    </source>
</reference>
<dbReference type="SMART" id="SM00184">
    <property type="entry name" value="RING"/>
    <property type="match status" value="1"/>
</dbReference>
<dbReference type="Pfam" id="PF13639">
    <property type="entry name" value="zf-RING_2"/>
    <property type="match status" value="1"/>
</dbReference>
<evidence type="ECO:0000313" key="7">
    <source>
        <dbReference type="Proteomes" id="UP000799750"/>
    </source>
</evidence>
<evidence type="ECO:0000313" key="6">
    <source>
        <dbReference type="EMBL" id="KAF2498135.1"/>
    </source>
</evidence>
<evidence type="ECO:0000256" key="1">
    <source>
        <dbReference type="ARBA" id="ARBA00022723"/>
    </source>
</evidence>
<sequence length="180" mass="20106">MSTALSGNALQFLQINTVQVNANHPDLPEQCPICHEEFDFGADDLPVQVIGVPNCSHIFGRSCLTEWFSSGNPNVSTCPMCRTQLYGEDEGEVDRQAMLRRVHEAQQALEAARQRWEAVVQAQQECDQLFQEDIQRTLEAGPEARRLLLRALEEIKNDGSVSEAGREEVGRIIAQINEAD</sequence>
<dbReference type="GO" id="GO:0008270">
    <property type="term" value="F:zinc ion binding"/>
    <property type="evidence" value="ECO:0007669"/>
    <property type="project" value="UniProtKB-KW"/>
</dbReference>
<dbReference type="EMBL" id="MU004185">
    <property type="protein sequence ID" value="KAF2498135.1"/>
    <property type="molecule type" value="Genomic_DNA"/>
</dbReference>
<evidence type="ECO:0000256" key="4">
    <source>
        <dbReference type="PROSITE-ProRule" id="PRU00175"/>
    </source>
</evidence>